<dbReference type="InterPro" id="IPR038174">
    <property type="entry name" value="Strep_pil_link_sf"/>
</dbReference>
<dbReference type="InterPro" id="IPR013783">
    <property type="entry name" value="Ig-like_fold"/>
</dbReference>
<dbReference type="Gene3D" id="2.60.40.3050">
    <property type="match status" value="1"/>
</dbReference>
<evidence type="ECO:0000259" key="3">
    <source>
        <dbReference type="Pfam" id="PF17802"/>
    </source>
</evidence>
<gene>
    <name evidence="4" type="ORF">HXK26_01270</name>
</gene>
<dbReference type="Pfam" id="PF12892">
    <property type="entry name" value="FctA"/>
    <property type="match status" value="1"/>
</dbReference>
<feature type="transmembrane region" description="Helical" evidence="1">
    <location>
        <begin position="16"/>
        <end position="35"/>
    </location>
</feature>
<keyword evidence="1" id="KW-1133">Transmembrane helix</keyword>
<proteinExistence type="predicted"/>
<evidence type="ECO:0000259" key="2">
    <source>
        <dbReference type="Pfam" id="PF12892"/>
    </source>
</evidence>
<dbReference type="NCBIfam" id="TIGR03786">
    <property type="entry name" value="strep_pil_rpt"/>
    <property type="match status" value="1"/>
</dbReference>
<protein>
    <submittedName>
        <fullName evidence="4">Pilus assembly protein</fullName>
    </submittedName>
</protein>
<feature type="domain" description="SpaA-like prealbumin fold" evidence="3">
    <location>
        <begin position="619"/>
        <end position="721"/>
    </location>
</feature>
<dbReference type="GO" id="GO:0005975">
    <property type="term" value="P:carbohydrate metabolic process"/>
    <property type="evidence" value="ECO:0007669"/>
    <property type="project" value="UniProtKB-ARBA"/>
</dbReference>
<evidence type="ECO:0000313" key="5">
    <source>
        <dbReference type="Proteomes" id="UP000698335"/>
    </source>
</evidence>
<dbReference type="AlphaFoldDB" id="A0A930W0J2"/>
<dbReference type="Pfam" id="PF17802">
    <property type="entry name" value="SpaA"/>
    <property type="match status" value="1"/>
</dbReference>
<dbReference type="InterPro" id="IPR022464">
    <property type="entry name" value="Strep_pil_isopept_link"/>
</dbReference>
<feature type="transmembrane region" description="Helical" evidence="1">
    <location>
        <begin position="753"/>
        <end position="777"/>
    </location>
</feature>
<sequence>MLSILPETRILKNVKTIAATIFIAIVVSVVTPLVARATIPVNTTDNLLQHVGGTVYINKNIDWEHCTQYYSNGSWHNISDLKPANPSTQDGTPADMDGGWKIRWDHLYYKGVFMVYRAPDNGKVTYAGSTWPGFKLRFNNIGYTTSGESIDSIVEFHQVHAWQFDGPGLKEPEFVGLFHIGDRFGPAAAAVALKHINSSQYDSSTPYDTAVQSSFTTTLVKSGTDTQLPSDTEFDVTYWDIDQPVHHSQTHGIPRIFDFKHPNREGMGLGAGYSSALIGDKSTLKVSDESGVTWLRSGKQDDSKVPDDISTVVAKAGSKFTTYWTGEGCETGLGYDSTVTVYPEWPDPVKSPERQIHERGEIATFDVTEKFPYVADSNKASYIEMSDTLDKALDASKATVQVLKKGVNDTDYTDVTDNWTISVSGQTVTAVAKNTGHGYAEGEHIFRITAPVSESTDLGQYETEEIDGKTYWKVPNRASVRVNSNTSITNTVHVFVPYKAKGTARFEAVKKLEGGTLKEGQFTFTLKDSSGTVIDTQKNDASGGVTFKEIPYTQEDIGKTYTYTIEEVPGSELGYTYDTHKETVTVEVKDNKDGTLNIVTTYASGFPVFKNKYQPLVPLTVIKKSTDGTLLAGAEFTLYKDDGNGTFDANDQPATIYSDKELTKLIPGAVVTTDASGEAHYFGLVPGTTYWLKETKAPTGYNLDATVHMISVSSDGKISTKDSSGTTAALPLKDGIASITIADEPIPALPLTAGAGVAGLLAIGSILIAGGGGIALFRRRN</sequence>
<evidence type="ECO:0000313" key="4">
    <source>
        <dbReference type="EMBL" id="MBF4807315.1"/>
    </source>
</evidence>
<accession>A0A930W0J2</accession>
<dbReference type="Proteomes" id="UP000698335">
    <property type="component" value="Unassembled WGS sequence"/>
</dbReference>
<organism evidence="4 5">
    <name type="scientific">Lancefieldella rimae</name>
    <dbReference type="NCBI Taxonomy" id="1383"/>
    <lineage>
        <taxon>Bacteria</taxon>
        <taxon>Bacillati</taxon>
        <taxon>Actinomycetota</taxon>
        <taxon>Coriobacteriia</taxon>
        <taxon>Coriobacteriales</taxon>
        <taxon>Atopobiaceae</taxon>
        <taxon>Lancefieldella</taxon>
    </lineage>
</organism>
<dbReference type="EMBL" id="JABZGW010000026">
    <property type="protein sequence ID" value="MBF4807315.1"/>
    <property type="molecule type" value="Genomic_DNA"/>
</dbReference>
<evidence type="ECO:0000256" key="1">
    <source>
        <dbReference type="SAM" id="Phobius"/>
    </source>
</evidence>
<feature type="domain" description="Streptococcal pilin isopeptide linkage" evidence="2">
    <location>
        <begin position="507"/>
        <end position="614"/>
    </location>
</feature>
<dbReference type="Gene3D" id="2.60.40.10">
    <property type="entry name" value="Immunoglobulins"/>
    <property type="match status" value="1"/>
</dbReference>
<dbReference type="Gene3D" id="2.60.40.740">
    <property type="match status" value="1"/>
</dbReference>
<keyword evidence="1" id="KW-0472">Membrane</keyword>
<reference evidence="4" key="1">
    <citation type="submission" date="2020-04" db="EMBL/GenBank/DDBJ databases">
        <title>Deep metagenomics examines the oral microbiome during advanced dental caries in children, revealing novel taxa and co-occurrences with host molecules.</title>
        <authorList>
            <person name="Baker J.L."/>
            <person name="Morton J.T."/>
            <person name="Dinis M."/>
            <person name="Alvarez R."/>
            <person name="Tran N.C."/>
            <person name="Knight R."/>
            <person name="Edlund A."/>
        </authorList>
    </citation>
    <scope>NUCLEOTIDE SEQUENCE</scope>
    <source>
        <strain evidence="4">JCVI_38_bin.5</strain>
    </source>
</reference>
<dbReference type="InterPro" id="IPR041033">
    <property type="entry name" value="SpaA_PFL_dom_1"/>
</dbReference>
<keyword evidence="1" id="KW-0812">Transmembrane</keyword>
<name>A0A930W0J2_9ACTN</name>
<comment type="caution">
    <text evidence="4">The sequence shown here is derived from an EMBL/GenBank/DDBJ whole genome shotgun (WGS) entry which is preliminary data.</text>
</comment>